<sequence length="159" mass="17970">MNKNSFEKLLWSIALPGFGQLLNKKYTKGIILIVLEVVVNVQSNFNIAIISSFHGDISASLEEVNLRWLMFYPCLYFFAMWDAVKDADDQGKNSSFLFLPFVFAAYFVTVGLIYSSEVKLFGHLIGPIFLPILFVIPGVIVGLVIRKLIKVFVKKNTIL</sequence>
<feature type="transmembrane region" description="Helical" evidence="1">
    <location>
        <begin position="120"/>
        <end position="145"/>
    </location>
</feature>
<keyword evidence="1" id="KW-0812">Transmembrane</keyword>
<dbReference type="RefSeq" id="WP_169189276.1">
    <property type="nucleotide sequence ID" value="NZ_JABBPK010000001.1"/>
</dbReference>
<dbReference type="AlphaFoldDB" id="A0A7Y0PPJ1"/>
<keyword evidence="3" id="KW-1185">Reference proteome</keyword>
<dbReference type="Proteomes" id="UP000588491">
    <property type="component" value="Unassembled WGS sequence"/>
</dbReference>
<evidence type="ECO:0000256" key="1">
    <source>
        <dbReference type="SAM" id="Phobius"/>
    </source>
</evidence>
<gene>
    <name evidence="2" type="ORF">HHU08_21350</name>
</gene>
<comment type="caution">
    <text evidence="2">The sequence shown here is derived from an EMBL/GenBank/DDBJ whole genome shotgun (WGS) entry which is preliminary data.</text>
</comment>
<name>A0A7Y0PPJ1_9BACI</name>
<protein>
    <submittedName>
        <fullName evidence="2">Uncharacterized protein</fullName>
    </submittedName>
</protein>
<feature type="transmembrane region" description="Helical" evidence="1">
    <location>
        <begin position="96"/>
        <end position="114"/>
    </location>
</feature>
<proteinExistence type="predicted"/>
<reference evidence="2 3" key="1">
    <citation type="submission" date="2020-04" db="EMBL/GenBank/DDBJ databases">
        <title>Bacillus sp. UniB3 isolated from commercial digestive syrup.</title>
        <authorList>
            <person name="Thorat V."/>
            <person name="Kirdat K."/>
            <person name="Tiwarekar B."/>
            <person name="Yadav A."/>
        </authorList>
    </citation>
    <scope>NUCLEOTIDE SEQUENCE [LARGE SCALE GENOMIC DNA]</scope>
    <source>
        <strain evidence="2 3">UniB3</strain>
    </source>
</reference>
<evidence type="ECO:0000313" key="2">
    <source>
        <dbReference type="EMBL" id="NMO79486.1"/>
    </source>
</evidence>
<keyword evidence="1" id="KW-1133">Transmembrane helix</keyword>
<evidence type="ECO:0000313" key="3">
    <source>
        <dbReference type="Proteomes" id="UP000588491"/>
    </source>
</evidence>
<dbReference type="EMBL" id="JABBPK010000001">
    <property type="protein sequence ID" value="NMO79486.1"/>
    <property type="molecule type" value="Genomic_DNA"/>
</dbReference>
<keyword evidence="1" id="KW-0472">Membrane</keyword>
<organism evidence="2 3">
    <name type="scientific">Niallia alba</name>
    <dbReference type="NCBI Taxonomy" id="2729105"/>
    <lineage>
        <taxon>Bacteria</taxon>
        <taxon>Bacillati</taxon>
        <taxon>Bacillota</taxon>
        <taxon>Bacilli</taxon>
        <taxon>Bacillales</taxon>
        <taxon>Bacillaceae</taxon>
        <taxon>Niallia</taxon>
    </lineage>
</organism>
<feature type="transmembrane region" description="Helical" evidence="1">
    <location>
        <begin position="66"/>
        <end position="84"/>
    </location>
</feature>
<accession>A0A7Y0PPJ1</accession>
<feature type="transmembrane region" description="Helical" evidence="1">
    <location>
        <begin position="30"/>
        <end position="54"/>
    </location>
</feature>